<dbReference type="InterPro" id="IPR002114">
    <property type="entry name" value="PTS_HPr_Ser_P_site"/>
</dbReference>
<dbReference type="EnsemblBacteria" id="ABF92569">
    <property type="protein sequence ID" value="ABF92569"/>
    <property type="gene ID" value="MXAN_6531"/>
</dbReference>
<proteinExistence type="inferred from homology"/>
<dbReference type="STRING" id="246197.MXAN_6531"/>
<evidence type="ECO:0000313" key="7">
    <source>
        <dbReference type="Proteomes" id="UP000002402"/>
    </source>
</evidence>
<dbReference type="AlphaFoldDB" id="Q1CY70"/>
<dbReference type="PANTHER" id="PTHR33705">
    <property type="entry name" value="PHOSPHOCARRIER PROTEIN HPR"/>
    <property type="match status" value="1"/>
</dbReference>
<dbReference type="Pfam" id="PF00381">
    <property type="entry name" value="PTS-HPr"/>
    <property type="match status" value="1"/>
</dbReference>
<dbReference type="Gene3D" id="3.30.1340.10">
    <property type="entry name" value="HPr-like"/>
    <property type="match status" value="1"/>
</dbReference>
<dbReference type="HOGENOM" id="CLU_136230_1_1_7"/>
<dbReference type="Proteomes" id="UP000002402">
    <property type="component" value="Chromosome"/>
</dbReference>
<dbReference type="KEGG" id="mxa:MXAN_6531"/>
<dbReference type="GO" id="GO:0005737">
    <property type="term" value="C:cytoplasm"/>
    <property type="evidence" value="ECO:0007669"/>
    <property type="project" value="UniProtKB-SubCell"/>
</dbReference>
<keyword evidence="3" id="KW-0963">Cytoplasm</keyword>
<sequence length="96" mass="10066">MGVAMASVVEGTYEIINALGLHARAAAQMVKVANRFKSEVTIEAQGQRANAKSIMGVLMLAAAQGTQVKLTCKGDDADACLQELAKLIGDRFGEAQ</sequence>
<evidence type="ECO:0000256" key="3">
    <source>
        <dbReference type="ARBA" id="ARBA00022490"/>
    </source>
</evidence>
<evidence type="ECO:0000256" key="2">
    <source>
        <dbReference type="ARBA" id="ARBA00010736"/>
    </source>
</evidence>
<dbReference type="CDD" id="cd00367">
    <property type="entry name" value="PTS-HPr_like"/>
    <property type="match status" value="1"/>
</dbReference>
<evidence type="ECO:0000313" key="6">
    <source>
        <dbReference type="EMBL" id="ABF92569.1"/>
    </source>
</evidence>
<comment type="similarity">
    <text evidence="2">Belongs to the HPr family.</text>
</comment>
<dbReference type="PROSITE" id="PS51350">
    <property type="entry name" value="PTS_HPR_DOM"/>
    <property type="match status" value="1"/>
</dbReference>
<dbReference type="InterPro" id="IPR000032">
    <property type="entry name" value="HPr-like"/>
</dbReference>
<evidence type="ECO:0000256" key="4">
    <source>
        <dbReference type="ARBA" id="ARBA00022683"/>
    </source>
</evidence>
<evidence type="ECO:0000256" key="1">
    <source>
        <dbReference type="ARBA" id="ARBA00004496"/>
    </source>
</evidence>
<evidence type="ECO:0000259" key="5">
    <source>
        <dbReference type="PROSITE" id="PS51350"/>
    </source>
</evidence>
<keyword evidence="4" id="KW-0598">Phosphotransferase system</keyword>
<gene>
    <name evidence="6" type="primary">ptsH</name>
    <name evidence="6" type="ordered locus">MXAN_6531</name>
</gene>
<dbReference type="PROSITE" id="PS00589">
    <property type="entry name" value="PTS_HPR_SER"/>
    <property type="match status" value="1"/>
</dbReference>
<dbReference type="PRINTS" id="PR00107">
    <property type="entry name" value="PHOSPHOCPHPR"/>
</dbReference>
<organism evidence="6 7">
    <name type="scientific">Myxococcus xanthus (strain DK1622)</name>
    <dbReference type="NCBI Taxonomy" id="246197"/>
    <lineage>
        <taxon>Bacteria</taxon>
        <taxon>Pseudomonadati</taxon>
        <taxon>Myxococcota</taxon>
        <taxon>Myxococcia</taxon>
        <taxon>Myxococcales</taxon>
        <taxon>Cystobacterineae</taxon>
        <taxon>Myxococcaceae</taxon>
        <taxon>Myxococcus</taxon>
    </lineage>
</organism>
<dbReference type="InterPro" id="IPR035895">
    <property type="entry name" value="HPr-like_sf"/>
</dbReference>
<name>Q1CY70_MYXXD</name>
<dbReference type="GO" id="GO:0009401">
    <property type="term" value="P:phosphoenolpyruvate-dependent sugar phosphotransferase system"/>
    <property type="evidence" value="ECO:0007669"/>
    <property type="project" value="UniProtKB-KW"/>
</dbReference>
<dbReference type="NCBIfam" id="TIGR01003">
    <property type="entry name" value="PTS_HPr_family"/>
    <property type="match status" value="1"/>
</dbReference>
<feature type="domain" description="HPr" evidence="5">
    <location>
        <begin position="8"/>
        <end position="95"/>
    </location>
</feature>
<dbReference type="InterPro" id="IPR050399">
    <property type="entry name" value="HPr"/>
</dbReference>
<accession>Q1CY70</accession>
<comment type="subcellular location">
    <subcellularLocation>
        <location evidence="1">Cytoplasm</location>
    </subcellularLocation>
</comment>
<dbReference type="PROSITE" id="PS00369">
    <property type="entry name" value="PTS_HPR_HIS"/>
    <property type="match status" value="1"/>
</dbReference>
<dbReference type="SUPFAM" id="SSF55594">
    <property type="entry name" value="HPr-like"/>
    <property type="match status" value="1"/>
</dbReference>
<reference evidence="6 7" key="1">
    <citation type="journal article" date="2006" name="Proc. Natl. Acad. Sci. U.S.A.">
        <title>Evolution of sensory complexity recorded in a myxobacterial genome.</title>
        <authorList>
            <person name="Goldman B.S."/>
            <person name="Nierman W.C."/>
            <person name="Kaiser D."/>
            <person name="Slater S.C."/>
            <person name="Durkin A.S."/>
            <person name="Eisen J.A."/>
            <person name="Ronning C.M."/>
            <person name="Barbazuk W.B."/>
            <person name="Blanchard M."/>
            <person name="Field C."/>
            <person name="Halling C."/>
            <person name="Hinkle G."/>
            <person name="Iartchuk O."/>
            <person name="Kim H.S."/>
            <person name="Mackenzie C."/>
            <person name="Madupu R."/>
            <person name="Miller N."/>
            <person name="Shvartsbeyn A."/>
            <person name="Sullivan S.A."/>
            <person name="Vaudin M."/>
            <person name="Wiegand R."/>
            <person name="Kaplan H.B."/>
        </authorList>
    </citation>
    <scope>NUCLEOTIDE SEQUENCE [LARGE SCALE GENOMIC DNA]</scope>
    <source>
        <strain evidence="7">DK1622</strain>
    </source>
</reference>
<protein>
    <submittedName>
        <fullName evidence="6">Phosphocarrier protein HPR</fullName>
    </submittedName>
</protein>
<keyword evidence="7" id="KW-1185">Reference proteome</keyword>
<dbReference type="eggNOG" id="COG1925">
    <property type="taxonomic scope" value="Bacteria"/>
</dbReference>
<dbReference type="PANTHER" id="PTHR33705:SF2">
    <property type="entry name" value="PHOSPHOCARRIER PROTEIN NPR"/>
    <property type="match status" value="1"/>
</dbReference>
<dbReference type="EMBL" id="CP000113">
    <property type="protein sequence ID" value="ABF92569.1"/>
    <property type="molecule type" value="Genomic_DNA"/>
</dbReference>
<dbReference type="InterPro" id="IPR001020">
    <property type="entry name" value="PTS_HPr_His_P_site"/>
</dbReference>